<organism evidence="1 2">
    <name type="scientific">Sulfolobales Beppu filamentous virus 2</name>
    <dbReference type="NCBI Taxonomy" id="2493123"/>
    <lineage>
        <taxon>Viruses</taxon>
        <taxon>Adnaviria</taxon>
        <taxon>Zilligvirae</taxon>
        <taxon>Taleaviricota</taxon>
        <taxon>Tokiviricetes</taxon>
        <taxon>Ligamenvirales</taxon>
        <taxon>Lipothrixviridae</taxon>
        <taxon>Alphalipothrixvirus</taxon>
        <taxon>Alphalipothrixvirus umijigokuense</taxon>
    </lineage>
</organism>
<protein>
    <submittedName>
        <fullName evidence="1">Uncharacterized protein</fullName>
    </submittedName>
</protein>
<accession>A0A3Q8Q9V2</accession>
<evidence type="ECO:0000313" key="1">
    <source>
        <dbReference type="EMBL" id="AZI75822.1"/>
    </source>
</evidence>
<dbReference type="EMBL" id="MK064563">
    <property type="protein sequence ID" value="AZI75822.1"/>
    <property type="molecule type" value="Genomic_DNA"/>
</dbReference>
<reference evidence="1 2" key="1">
    <citation type="journal article" date="2018" name="Environ. Microbiol.">
        <title>New archaeal viruses discovered by metagenomic analysis of viral communities in enrichment cultures.</title>
        <authorList>
            <person name="Liu Y."/>
            <person name="Brandt D."/>
            <person name="Ishino S."/>
            <person name="Ishino Y."/>
            <person name="Koonin E.V."/>
            <person name="Kalinowski J."/>
            <person name="Krupovic M."/>
            <person name="Prangishvili D."/>
        </authorList>
    </citation>
    <scope>NUCLEOTIDE SEQUENCE [LARGE SCALE GENOMIC DNA]</scope>
</reference>
<dbReference type="Proteomes" id="UP000277749">
    <property type="component" value="Segment"/>
</dbReference>
<name>A0A3Q8Q9V2_9VIRU</name>
<proteinExistence type="predicted"/>
<keyword evidence="2" id="KW-1185">Reference proteome</keyword>
<sequence length="283" mass="30887">MTVTSDFIALANDLVIRGYKSAQGYVSGLTTQPTFYIVLLNNGSVVAQLPVSGFQYREISPNQQTLTYIAIDNSGNTYTFDEVQLWAGNQYIITDDTLQQPVSKQQTIPISVTITLTLETSTNTTTSTGTVLINNVKLSIPANSFWSYTPCKAITLPMPVQNFIILLLLIPTAYYVNLGNTLFMQTYNQLPLDQQNPLSSINGVTTIAVALPQVIKERSLATTVAHCTTATPTTVFKPPFNTTDALIGAFVQITTINIAFITISQSISTTQYVEFLITTVVST</sequence>
<evidence type="ECO:0000313" key="2">
    <source>
        <dbReference type="Proteomes" id="UP000277749"/>
    </source>
</evidence>
<gene>
    <name evidence="1" type="ORF">SBFV2_gp55</name>
</gene>